<organism evidence="2 3">
    <name type="scientific">Melissococcus plutonius</name>
    <dbReference type="NCBI Taxonomy" id="33970"/>
    <lineage>
        <taxon>Bacteria</taxon>
        <taxon>Bacillati</taxon>
        <taxon>Bacillota</taxon>
        <taxon>Bacilli</taxon>
        <taxon>Lactobacillales</taxon>
        <taxon>Enterococcaceae</taxon>
        <taxon>Melissococcus</taxon>
    </lineage>
</organism>
<keyword evidence="1" id="KW-0472">Membrane</keyword>
<dbReference type="Proteomes" id="UP000269226">
    <property type="component" value="Chromosome"/>
</dbReference>
<feature type="transmembrane region" description="Helical" evidence="1">
    <location>
        <begin position="7"/>
        <end position="33"/>
    </location>
</feature>
<keyword evidence="1" id="KW-0812">Transmembrane</keyword>
<proteinExistence type="predicted"/>
<dbReference type="GeneID" id="57044027"/>
<accession>A0A2Z5Y461</accession>
<feature type="transmembrane region" description="Helical" evidence="1">
    <location>
        <begin position="53"/>
        <end position="73"/>
    </location>
</feature>
<feature type="transmembrane region" description="Helical" evidence="1">
    <location>
        <begin position="85"/>
        <end position="107"/>
    </location>
</feature>
<dbReference type="Pfam" id="PF06197">
    <property type="entry name" value="DUF998"/>
    <property type="match status" value="1"/>
</dbReference>
<feature type="transmembrane region" description="Helical" evidence="1">
    <location>
        <begin position="194"/>
        <end position="213"/>
    </location>
</feature>
<evidence type="ECO:0000313" key="3">
    <source>
        <dbReference type="Proteomes" id="UP000269226"/>
    </source>
</evidence>
<dbReference type="InterPro" id="IPR009339">
    <property type="entry name" value="DUF998"/>
</dbReference>
<feature type="transmembrane region" description="Helical" evidence="1">
    <location>
        <begin position="119"/>
        <end position="144"/>
    </location>
</feature>
<reference evidence="2 3" key="1">
    <citation type="submission" date="2018-01" db="EMBL/GenBank/DDBJ databases">
        <title>Whole genome sequence of Melissococcus plutonius DAT561.</title>
        <authorList>
            <person name="Okumura K."/>
            <person name="Takamatsu D."/>
            <person name="Okura M."/>
        </authorList>
    </citation>
    <scope>NUCLEOTIDE SEQUENCE [LARGE SCALE GENOMIC DNA]</scope>
    <source>
        <strain evidence="2 3">DAT561</strain>
    </source>
</reference>
<feature type="transmembrane region" description="Helical" evidence="1">
    <location>
        <begin position="156"/>
        <end position="174"/>
    </location>
</feature>
<dbReference type="RefSeq" id="WP_015695402.1">
    <property type="nucleotide sequence ID" value="NZ_AP018492.1"/>
</dbReference>
<sequence length="219" mass="25311">MNFCKKYGYYFLLLGIMSDFLTPYILGIFYPGMNQMTMVMSVFGDINSPVREAFLIISLITGCFFVFALPAIYQTFSQNSRILTVLLVSSLGSYGIADCIFTGLFSINTNQVVWGISTWIHNIGSAVGYLGFLLFPFFLFLLYFKREGKIHKYSRLYLITWFISLFFAGIYGLARIPLINHWPVINQIGLCQRVSFFFNYLPMFVFTIDQINIKNFDRL</sequence>
<gene>
    <name evidence="2" type="ORF">DAT561_1498</name>
</gene>
<protein>
    <submittedName>
        <fullName evidence="2">Membrane protein</fullName>
    </submittedName>
</protein>
<evidence type="ECO:0000256" key="1">
    <source>
        <dbReference type="SAM" id="Phobius"/>
    </source>
</evidence>
<dbReference type="EMBL" id="AP018492">
    <property type="protein sequence ID" value="BBC61594.1"/>
    <property type="molecule type" value="Genomic_DNA"/>
</dbReference>
<keyword evidence="1" id="KW-1133">Transmembrane helix</keyword>
<dbReference type="AlphaFoldDB" id="A0A2Z5Y461"/>
<name>A0A2Z5Y461_9ENTE</name>
<evidence type="ECO:0000313" key="2">
    <source>
        <dbReference type="EMBL" id="BBC61594.1"/>
    </source>
</evidence>